<evidence type="ECO:0000256" key="2">
    <source>
        <dbReference type="SAM" id="MobiDB-lite"/>
    </source>
</evidence>
<comment type="caution">
    <text evidence="3">The sequence shown here is derived from an EMBL/GenBank/DDBJ whole genome shotgun (WGS) entry which is preliminary data.</text>
</comment>
<organism evidence="3 4">
    <name type="scientific">Hevea brasiliensis</name>
    <name type="common">Para rubber tree</name>
    <name type="synonym">Siphonia brasiliensis</name>
    <dbReference type="NCBI Taxonomy" id="3981"/>
    <lineage>
        <taxon>Eukaryota</taxon>
        <taxon>Viridiplantae</taxon>
        <taxon>Streptophyta</taxon>
        <taxon>Embryophyta</taxon>
        <taxon>Tracheophyta</taxon>
        <taxon>Spermatophyta</taxon>
        <taxon>Magnoliopsida</taxon>
        <taxon>eudicotyledons</taxon>
        <taxon>Gunneridae</taxon>
        <taxon>Pentapetalae</taxon>
        <taxon>rosids</taxon>
        <taxon>fabids</taxon>
        <taxon>Malpighiales</taxon>
        <taxon>Euphorbiaceae</taxon>
        <taxon>Crotonoideae</taxon>
        <taxon>Micrandreae</taxon>
        <taxon>Hevea</taxon>
    </lineage>
</organism>
<keyword evidence="1" id="KW-1133">Transmembrane helix</keyword>
<dbReference type="Pfam" id="PF03134">
    <property type="entry name" value="TB2_DP1_HVA22"/>
    <property type="match status" value="1"/>
</dbReference>
<dbReference type="PANTHER" id="PTHR12300">
    <property type="entry name" value="HVA22-LIKE PROTEINS"/>
    <property type="match status" value="1"/>
</dbReference>
<reference evidence="3 4" key="1">
    <citation type="journal article" date="2020" name="Mol. Plant">
        <title>The Chromosome-Based Rubber Tree Genome Provides New Insights into Spurge Genome Evolution and Rubber Biosynthesis.</title>
        <authorList>
            <person name="Liu J."/>
            <person name="Shi C."/>
            <person name="Shi C.C."/>
            <person name="Li W."/>
            <person name="Zhang Q.J."/>
            <person name="Zhang Y."/>
            <person name="Li K."/>
            <person name="Lu H.F."/>
            <person name="Shi C."/>
            <person name="Zhu S.T."/>
            <person name="Xiao Z.Y."/>
            <person name="Nan H."/>
            <person name="Yue Y."/>
            <person name="Zhu X.G."/>
            <person name="Wu Y."/>
            <person name="Hong X.N."/>
            <person name="Fan G.Y."/>
            <person name="Tong Y."/>
            <person name="Zhang D."/>
            <person name="Mao C.L."/>
            <person name="Liu Y.L."/>
            <person name="Hao S.J."/>
            <person name="Liu W.Q."/>
            <person name="Lv M.Q."/>
            <person name="Zhang H.B."/>
            <person name="Liu Y."/>
            <person name="Hu-Tang G.R."/>
            <person name="Wang J.P."/>
            <person name="Wang J.H."/>
            <person name="Sun Y.H."/>
            <person name="Ni S.B."/>
            <person name="Chen W.B."/>
            <person name="Zhang X.C."/>
            <person name="Jiao Y.N."/>
            <person name="Eichler E.E."/>
            <person name="Li G.H."/>
            <person name="Liu X."/>
            <person name="Gao L.Z."/>
        </authorList>
    </citation>
    <scope>NUCLEOTIDE SEQUENCE [LARGE SCALE GENOMIC DNA]</scope>
    <source>
        <strain evidence="4">cv. GT1</strain>
        <tissue evidence="3">Leaf</tissue>
    </source>
</reference>
<comment type="subcellular location">
    <subcellularLocation>
        <location evidence="1">Membrane</location>
        <topology evidence="1">Multi-pass membrane protein</topology>
    </subcellularLocation>
</comment>
<dbReference type="EMBL" id="JAAGAX010000010">
    <property type="protein sequence ID" value="KAF2302189.1"/>
    <property type="molecule type" value="Genomic_DNA"/>
</dbReference>
<keyword evidence="1" id="KW-0812">Transmembrane</keyword>
<dbReference type="Proteomes" id="UP000467840">
    <property type="component" value="Chromosome 4"/>
</dbReference>
<evidence type="ECO:0000256" key="1">
    <source>
        <dbReference type="RuleBase" id="RU362006"/>
    </source>
</evidence>
<name>A0A6A6LRD2_HEVBR</name>
<dbReference type="PANTHER" id="PTHR12300:SF99">
    <property type="entry name" value="HVA22-LIKE PROTEIN F"/>
    <property type="match status" value="1"/>
</dbReference>
<dbReference type="AlphaFoldDB" id="A0A6A6LRD2"/>
<dbReference type="InterPro" id="IPR004345">
    <property type="entry name" value="TB2_DP1_HVA22"/>
</dbReference>
<proteinExistence type="inferred from homology"/>
<protein>
    <recommendedName>
        <fullName evidence="1">HVA22-like protein</fullName>
    </recommendedName>
</protein>
<evidence type="ECO:0000313" key="3">
    <source>
        <dbReference type="EMBL" id="KAF2302189.1"/>
    </source>
</evidence>
<feature type="transmembrane region" description="Helical" evidence="1">
    <location>
        <begin position="80"/>
        <end position="104"/>
    </location>
</feature>
<sequence length="167" mass="19017">MGLLSEYQSDATKLHQKLIDQPETDQMDLDPPATEPATAQTNSAQPAKDDKGNLATLRTDQVDSCPILADQSSYRSWLPFWAYIKLVFCMWLVLPTFNGAAYIYENLVRKYVKIGGRASGSYSEDQRKILQMMSLDARKSVAQYVEKYGWDAFERAIRAAEREVKKH</sequence>
<dbReference type="GO" id="GO:0016020">
    <property type="term" value="C:membrane"/>
    <property type="evidence" value="ECO:0007669"/>
    <property type="project" value="UniProtKB-SubCell"/>
</dbReference>
<gene>
    <name evidence="3" type="ORF">GH714_033689</name>
</gene>
<accession>A0A6A6LRD2</accession>
<evidence type="ECO:0000313" key="4">
    <source>
        <dbReference type="Proteomes" id="UP000467840"/>
    </source>
</evidence>
<comment type="similarity">
    <text evidence="1">Belongs to the DP1 family.</text>
</comment>
<keyword evidence="4" id="KW-1185">Reference proteome</keyword>
<keyword evidence="1" id="KW-0472">Membrane</keyword>
<feature type="region of interest" description="Disordered" evidence="2">
    <location>
        <begin position="15"/>
        <end position="51"/>
    </location>
</feature>
<comment type="caution">
    <text evidence="1">Lacks conserved residue(s) required for the propagation of feature annotation.</text>
</comment>